<dbReference type="RefSeq" id="WP_136464302.1">
    <property type="nucleotide sequence ID" value="NZ_SRKY01000005.1"/>
</dbReference>
<reference evidence="3 4" key="1">
    <citation type="submission" date="2019-04" db="EMBL/GenBank/DDBJ databases">
        <title>Shimia ponticola sp. nov., isolated from seawater.</title>
        <authorList>
            <person name="Kim Y.-O."/>
            <person name="Yoon J.-H."/>
        </authorList>
    </citation>
    <scope>NUCLEOTIDE SEQUENCE [LARGE SCALE GENOMIC DNA]</scope>
    <source>
        <strain evidence="3 4">MYP11</strain>
    </source>
</reference>
<dbReference type="InterPro" id="IPR050557">
    <property type="entry name" value="RTX_toxin/Mannuronan_C5-epim"/>
</dbReference>
<proteinExistence type="predicted"/>
<dbReference type="Pfam" id="PF00353">
    <property type="entry name" value="HemolysinCabind"/>
    <property type="match status" value="9"/>
</dbReference>
<dbReference type="Proteomes" id="UP000306602">
    <property type="component" value="Unassembled WGS sequence"/>
</dbReference>
<dbReference type="InterPro" id="IPR001343">
    <property type="entry name" value="Hemolysn_Ca-bd"/>
</dbReference>
<name>A0A4S4N836_9RHOB</name>
<sequence>MPTATATIYTGENFADFTFDALFDGDLEVTSASSTAIELYNTDFPDRSGILRGTGFSLNSDEEPTGGTMTSIEFYDNGGLVATLSGISFSLVAFANGLGTDDGLDPLFDGYDLIQDASNVDLAEADFGDSGMDDTAIAGPGGSFMSLNEGTDTYVGGVGFDQITFHEEDGGNGASVDLAAGTATDTYGNVETISGTIEALRGSTWDDTFYGDSNDNMMRGLEGDDYLDGRDGIDLLRYDRDANYGGFAGVTVNLLSGTATDGFGDSDTILNFENVRGTESNDIITGDSGSNDIRGLGGDDTINPYDNDGAGDLIVAGTGFDTIIYSDNVSGYQEIQYRDIAEGVTITIDGINNTGTVDKGSTGFDTITDVEMPLYAGDTTGGLGINGTNYNDVYNITLASGQWMEFAGGAGNDTFNLLNTQSSRLDYSNASDSVTVNLATGIASDGDGGTDTINGDLWEVRGSDYNDNLIGSSNDESFIARSGDDSINGGGGFDRLRYDRNDYDMVDVDLTAGLATTIWNGTEYIDTIVNIEHVRGSRTGDDILKGLEGAEDRLQGRGGDDTFIATSGADTIEGEDGIDTLDYTDAALASLNVDLEAGSATANWSTDGSFTDSVSSIEIVKGSSASDTLAAAASGSTLYGNDGNDMLVSRAGDDALYGGDGVDEVSYDGASGGVEVYLNSEISRGADGDDELYDIENVQGSDFDDRLVGTAEDNLLVGGTGNDIIKGKGGDDTFYGNAGDDTIRGAEGVDIMYGHRDNDTLLGLEGDDFLYGGNGTDYLYGGLDSDYIDGGANDDFLRGNRGGDTIDGGSGNDDIRGGGNGDILDGGYGDDFILGEGGTDYIAGGAGDDTLFGGVGGGVFDGQRDTFIYASSADGSGGFDRIRDWEDGIDRIDLSAYEFTDFATDVLSLASNAGTAMRINFGGGDVIYIDSFQVTDFDASDVILG</sequence>
<keyword evidence="4" id="KW-1185">Reference proteome</keyword>
<dbReference type="InterPro" id="IPR011049">
    <property type="entry name" value="Serralysin-like_metalloprot_C"/>
</dbReference>
<comment type="subcellular location">
    <subcellularLocation>
        <location evidence="1">Secreted</location>
    </subcellularLocation>
</comment>
<protein>
    <submittedName>
        <fullName evidence="3">Calcium-binding protein</fullName>
    </submittedName>
</protein>
<dbReference type="SUPFAM" id="SSF51120">
    <property type="entry name" value="beta-Roll"/>
    <property type="match status" value="4"/>
</dbReference>
<organism evidence="3 4">
    <name type="scientific">Aliishimia ponticola</name>
    <dbReference type="NCBI Taxonomy" id="2499833"/>
    <lineage>
        <taxon>Bacteria</taxon>
        <taxon>Pseudomonadati</taxon>
        <taxon>Pseudomonadota</taxon>
        <taxon>Alphaproteobacteria</taxon>
        <taxon>Rhodobacterales</taxon>
        <taxon>Paracoccaceae</taxon>
        <taxon>Aliishimia</taxon>
    </lineage>
</organism>
<dbReference type="OrthoDB" id="7727094at2"/>
<evidence type="ECO:0000313" key="3">
    <source>
        <dbReference type="EMBL" id="THH34715.1"/>
    </source>
</evidence>
<dbReference type="PROSITE" id="PS00330">
    <property type="entry name" value="HEMOLYSIN_CALCIUM"/>
    <property type="match status" value="3"/>
</dbReference>
<dbReference type="AlphaFoldDB" id="A0A4S4N836"/>
<dbReference type="GO" id="GO:0005509">
    <property type="term" value="F:calcium ion binding"/>
    <property type="evidence" value="ECO:0007669"/>
    <property type="project" value="InterPro"/>
</dbReference>
<dbReference type="Gene3D" id="2.150.10.10">
    <property type="entry name" value="Serralysin-like metalloprotease, C-terminal"/>
    <property type="match status" value="6"/>
</dbReference>
<evidence type="ECO:0000313" key="4">
    <source>
        <dbReference type="Proteomes" id="UP000306602"/>
    </source>
</evidence>
<dbReference type="GO" id="GO:0005576">
    <property type="term" value="C:extracellular region"/>
    <property type="evidence" value="ECO:0007669"/>
    <property type="project" value="UniProtKB-SubCell"/>
</dbReference>
<keyword evidence="2" id="KW-0964">Secreted</keyword>
<comment type="caution">
    <text evidence="3">The sequence shown here is derived from an EMBL/GenBank/DDBJ whole genome shotgun (WGS) entry which is preliminary data.</text>
</comment>
<dbReference type="PRINTS" id="PR00313">
    <property type="entry name" value="CABNDNGRPT"/>
</dbReference>
<gene>
    <name evidence="3" type="ORF">E4Z66_17245</name>
</gene>
<dbReference type="EMBL" id="SRKY01000005">
    <property type="protein sequence ID" value="THH34715.1"/>
    <property type="molecule type" value="Genomic_DNA"/>
</dbReference>
<evidence type="ECO:0000256" key="1">
    <source>
        <dbReference type="ARBA" id="ARBA00004613"/>
    </source>
</evidence>
<accession>A0A4S4N836</accession>
<evidence type="ECO:0000256" key="2">
    <source>
        <dbReference type="ARBA" id="ARBA00022525"/>
    </source>
</evidence>
<dbReference type="PANTHER" id="PTHR38340:SF1">
    <property type="entry name" value="S-LAYER PROTEIN"/>
    <property type="match status" value="1"/>
</dbReference>
<dbReference type="PANTHER" id="PTHR38340">
    <property type="entry name" value="S-LAYER PROTEIN"/>
    <property type="match status" value="1"/>
</dbReference>
<dbReference type="InterPro" id="IPR018511">
    <property type="entry name" value="Hemolysin-typ_Ca-bd_CS"/>
</dbReference>